<accession>A0AAN5CBK2</accession>
<dbReference type="Proteomes" id="UP001328107">
    <property type="component" value="Unassembled WGS sequence"/>
</dbReference>
<proteinExistence type="predicted"/>
<dbReference type="AlphaFoldDB" id="A0AAN5CBK2"/>
<organism evidence="2 3">
    <name type="scientific">Pristionchus mayeri</name>
    <dbReference type="NCBI Taxonomy" id="1317129"/>
    <lineage>
        <taxon>Eukaryota</taxon>
        <taxon>Metazoa</taxon>
        <taxon>Ecdysozoa</taxon>
        <taxon>Nematoda</taxon>
        <taxon>Chromadorea</taxon>
        <taxon>Rhabditida</taxon>
        <taxon>Rhabditina</taxon>
        <taxon>Diplogasteromorpha</taxon>
        <taxon>Diplogasteroidea</taxon>
        <taxon>Neodiplogasteridae</taxon>
        <taxon>Pristionchus</taxon>
    </lineage>
</organism>
<gene>
    <name evidence="2" type="ORF">PMAYCL1PPCAC_08435</name>
</gene>
<keyword evidence="1" id="KW-0812">Transmembrane</keyword>
<protein>
    <submittedName>
        <fullName evidence="2">Uncharacterized protein</fullName>
    </submittedName>
</protein>
<evidence type="ECO:0000313" key="3">
    <source>
        <dbReference type="Proteomes" id="UP001328107"/>
    </source>
</evidence>
<keyword evidence="1" id="KW-0472">Membrane</keyword>
<reference evidence="3" key="1">
    <citation type="submission" date="2022-10" db="EMBL/GenBank/DDBJ databases">
        <title>Genome assembly of Pristionchus species.</title>
        <authorList>
            <person name="Yoshida K."/>
            <person name="Sommer R.J."/>
        </authorList>
    </citation>
    <scope>NUCLEOTIDE SEQUENCE [LARGE SCALE GENOMIC DNA]</scope>
    <source>
        <strain evidence="3">RS5460</strain>
    </source>
</reference>
<comment type="caution">
    <text evidence="2">The sequence shown here is derived from an EMBL/GenBank/DDBJ whole genome shotgun (WGS) entry which is preliminary data.</text>
</comment>
<keyword evidence="3" id="KW-1185">Reference proteome</keyword>
<dbReference type="EMBL" id="BTRK01000002">
    <property type="protein sequence ID" value="GMR38240.1"/>
    <property type="molecule type" value="Genomic_DNA"/>
</dbReference>
<sequence>NEVMTMINLLRNFCPVLYMQHLFLLFAVKISIFLPQFLLSHDLLVTFKLSHGEELPSNLRVDQCRHGFLQLLHLIEQCDGLASASKSADFLAQAFQHFQVRIIIRKFKIVFLFLIAARIWSEEIGKKCIVRSIANEHPAATEMEI</sequence>
<feature type="transmembrane region" description="Helical" evidence="1">
    <location>
        <begin position="20"/>
        <end position="39"/>
    </location>
</feature>
<feature type="non-terminal residue" evidence="2">
    <location>
        <position position="1"/>
    </location>
</feature>
<evidence type="ECO:0000313" key="2">
    <source>
        <dbReference type="EMBL" id="GMR38240.1"/>
    </source>
</evidence>
<name>A0AAN5CBK2_9BILA</name>
<evidence type="ECO:0000256" key="1">
    <source>
        <dbReference type="SAM" id="Phobius"/>
    </source>
</evidence>
<keyword evidence="1" id="KW-1133">Transmembrane helix</keyword>